<dbReference type="GO" id="GO:0005634">
    <property type="term" value="C:nucleus"/>
    <property type="evidence" value="ECO:0007669"/>
    <property type="project" value="UniProtKB-SubCell"/>
</dbReference>
<evidence type="ECO:0000256" key="4">
    <source>
        <dbReference type="ARBA" id="ARBA00023163"/>
    </source>
</evidence>
<dbReference type="CDD" id="cd10017">
    <property type="entry name" value="B3_DNA"/>
    <property type="match status" value="1"/>
</dbReference>
<gene>
    <name evidence="7" type="ORF">K7X08_032946</name>
</gene>
<evidence type="ECO:0000256" key="2">
    <source>
        <dbReference type="ARBA" id="ARBA00023015"/>
    </source>
</evidence>
<name>A0A9Q1RBJ2_9SOLA</name>
<evidence type="ECO:0000256" key="1">
    <source>
        <dbReference type="ARBA" id="ARBA00004123"/>
    </source>
</evidence>
<evidence type="ECO:0000259" key="6">
    <source>
        <dbReference type="PROSITE" id="PS50863"/>
    </source>
</evidence>
<dbReference type="InterPro" id="IPR003340">
    <property type="entry name" value="B3_DNA-bd"/>
</dbReference>
<feature type="domain" description="TF-B3" evidence="6">
    <location>
        <begin position="90"/>
        <end position="183"/>
    </location>
</feature>
<keyword evidence="5" id="KW-0539">Nucleus</keyword>
<accession>A0A9Q1RBJ2</accession>
<keyword evidence="2" id="KW-0805">Transcription regulation</keyword>
<dbReference type="InterPro" id="IPR044800">
    <property type="entry name" value="LEC2-like"/>
</dbReference>
<proteinExistence type="predicted"/>
<dbReference type="InterPro" id="IPR015300">
    <property type="entry name" value="DNA-bd_pseudobarrel_sf"/>
</dbReference>
<dbReference type="OrthoDB" id="2020802at2759"/>
<evidence type="ECO:0000313" key="7">
    <source>
        <dbReference type="EMBL" id="KAJ8549239.1"/>
    </source>
</evidence>
<dbReference type="PROSITE" id="PS50863">
    <property type="entry name" value="B3"/>
    <property type="match status" value="1"/>
</dbReference>
<dbReference type="GO" id="GO:0003677">
    <property type="term" value="F:DNA binding"/>
    <property type="evidence" value="ECO:0007669"/>
    <property type="project" value="UniProtKB-KW"/>
</dbReference>
<evidence type="ECO:0000256" key="3">
    <source>
        <dbReference type="ARBA" id="ARBA00023125"/>
    </source>
</evidence>
<dbReference type="SUPFAM" id="SSF101936">
    <property type="entry name" value="DNA-binding pseudobarrel domain"/>
    <property type="match status" value="1"/>
</dbReference>
<comment type="subcellular location">
    <subcellularLocation>
        <location evidence="1">Nucleus</location>
    </subcellularLocation>
</comment>
<dbReference type="Gene3D" id="2.40.330.10">
    <property type="entry name" value="DNA-binding pseudobarrel domain"/>
    <property type="match status" value="1"/>
</dbReference>
<dbReference type="Pfam" id="PF02362">
    <property type="entry name" value="B3"/>
    <property type="match status" value="1"/>
</dbReference>
<keyword evidence="3" id="KW-0238">DNA-binding</keyword>
<dbReference type="EMBL" id="JAJAGQ010000011">
    <property type="protein sequence ID" value="KAJ8549239.1"/>
    <property type="molecule type" value="Genomic_DNA"/>
</dbReference>
<evidence type="ECO:0000313" key="8">
    <source>
        <dbReference type="Proteomes" id="UP001152561"/>
    </source>
</evidence>
<keyword evidence="8" id="KW-1185">Reference proteome</keyword>
<dbReference type="Proteomes" id="UP001152561">
    <property type="component" value="Unassembled WGS sequence"/>
</dbReference>
<sequence length="252" mass="29661">MEAAMACDSAAIRLVGQDHSQQNLPWTNFTIQEPNFQSQFSIEDILKRIREGSYPSKFDEYLKQRFEENFHPLKSLQSVSENDFSYKQLFQKELTPSDVGKLNRLVIPKKYALKYFPQIQDDELIFHDTSRRSWKFSYCYWRSSQSFVFTKGWNKFVKDEDLRAEDTIVFNSCEYKSSTGTKENYCTAFVIDVVKGIEFLPINLKLNHHQQAIDGHEVETKEFMRTQSVDHDALLRLFGKQIGWTKTKKHPI</sequence>
<dbReference type="SMART" id="SM01019">
    <property type="entry name" value="B3"/>
    <property type="match status" value="1"/>
</dbReference>
<dbReference type="PANTHER" id="PTHR31140:SF58">
    <property type="entry name" value="DNA-BINDING PROTEIN RAV1"/>
    <property type="match status" value="1"/>
</dbReference>
<reference evidence="8" key="1">
    <citation type="journal article" date="2023" name="Proc. Natl. Acad. Sci. U.S.A.">
        <title>Genomic and structural basis for evolution of tropane alkaloid biosynthesis.</title>
        <authorList>
            <person name="Wanga Y.-J."/>
            <person name="Taina T."/>
            <person name="Yua J.-Y."/>
            <person name="Lia J."/>
            <person name="Xua B."/>
            <person name="Chenc J."/>
            <person name="D'Auriad J.C."/>
            <person name="Huanga J.-P."/>
            <person name="Huanga S.-X."/>
        </authorList>
    </citation>
    <scope>NUCLEOTIDE SEQUENCE [LARGE SCALE GENOMIC DNA]</scope>
    <source>
        <strain evidence="8">cv. KIB-2019</strain>
    </source>
</reference>
<dbReference type="PANTHER" id="PTHR31140">
    <property type="entry name" value="B3 DOMAIN-CONTAINING TRANSCRIPTION FACTOR ABI3"/>
    <property type="match status" value="1"/>
</dbReference>
<comment type="caution">
    <text evidence="7">The sequence shown here is derived from an EMBL/GenBank/DDBJ whole genome shotgun (WGS) entry which is preliminary data.</text>
</comment>
<dbReference type="AlphaFoldDB" id="A0A9Q1RBJ2"/>
<organism evidence="7 8">
    <name type="scientific">Anisodus acutangulus</name>
    <dbReference type="NCBI Taxonomy" id="402998"/>
    <lineage>
        <taxon>Eukaryota</taxon>
        <taxon>Viridiplantae</taxon>
        <taxon>Streptophyta</taxon>
        <taxon>Embryophyta</taxon>
        <taxon>Tracheophyta</taxon>
        <taxon>Spermatophyta</taxon>
        <taxon>Magnoliopsida</taxon>
        <taxon>eudicotyledons</taxon>
        <taxon>Gunneridae</taxon>
        <taxon>Pentapetalae</taxon>
        <taxon>asterids</taxon>
        <taxon>lamiids</taxon>
        <taxon>Solanales</taxon>
        <taxon>Solanaceae</taxon>
        <taxon>Solanoideae</taxon>
        <taxon>Hyoscyameae</taxon>
        <taxon>Anisodus</taxon>
    </lineage>
</organism>
<dbReference type="GO" id="GO:0003700">
    <property type="term" value="F:DNA-binding transcription factor activity"/>
    <property type="evidence" value="ECO:0007669"/>
    <property type="project" value="InterPro"/>
</dbReference>
<evidence type="ECO:0000256" key="5">
    <source>
        <dbReference type="ARBA" id="ARBA00023242"/>
    </source>
</evidence>
<protein>
    <recommendedName>
        <fullName evidence="6">TF-B3 domain-containing protein</fullName>
    </recommendedName>
</protein>
<keyword evidence="4" id="KW-0804">Transcription</keyword>